<dbReference type="GeneID" id="14377370"/>
<feature type="transmembrane region" description="Helical" evidence="1">
    <location>
        <begin position="46"/>
        <end position="63"/>
    </location>
</feature>
<keyword evidence="1" id="KW-0812">Transmembrane</keyword>
<dbReference type="Proteomes" id="UP000010846">
    <property type="component" value="Chromosome"/>
</dbReference>
<reference evidence="2" key="1">
    <citation type="submission" date="2011-09" db="EMBL/GenBank/DDBJ databases">
        <title>Complete sequence of Halovivax ruber XH-70.</title>
        <authorList>
            <consortium name="US DOE Joint Genome Institute"/>
            <person name="Lucas S."/>
            <person name="Han J."/>
            <person name="Lapidus A."/>
            <person name="Cheng J.-F."/>
            <person name="Goodwin L."/>
            <person name="Pitluck S."/>
            <person name="Peters L."/>
            <person name="Mikhailova N."/>
            <person name="Davenport K."/>
            <person name="Detter J.C."/>
            <person name="Han C."/>
            <person name="Tapia R."/>
            <person name="Land M."/>
            <person name="Hauser L."/>
            <person name="Kyrpides N."/>
            <person name="Ivanova N."/>
            <person name="Pagani I."/>
            <person name="Sproer C."/>
            <person name="Anderson I."/>
            <person name="Woyke T."/>
        </authorList>
    </citation>
    <scope>NUCLEOTIDE SEQUENCE</scope>
    <source>
        <strain evidence="2">XH-70</strain>
    </source>
</reference>
<keyword evidence="1" id="KW-1133">Transmembrane helix</keyword>
<evidence type="ECO:0000313" key="3">
    <source>
        <dbReference type="Proteomes" id="UP000010846"/>
    </source>
</evidence>
<dbReference type="EMBL" id="CP003050">
    <property type="protein sequence ID" value="AGB16445.1"/>
    <property type="molecule type" value="Genomic_DNA"/>
</dbReference>
<name>L0IA30_HALRX</name>
<feature type="transmembrane region" description="Helical" evidence="1">
    <location>
        <begin position="21"/>
        <end position="40"/>
    </location>
</feature>
<dbReference type="RefSeq" id="WP_015301071.1">
    <property type="nucleotide sequence ID" value="NC_019964.1"/>
</dbReference>
<gene>
    <name evidence="2" type="ordered locus">Halru_1846</name>
</gene>
<keyword evidence="1" id="KW-0472">Membrane</keyword>
<accession>L0IA30</accession>
<evidence type="ECO:0000256" key="1">
    <source>
        <dbReference type="SAM" id="Phobius"/>
    </source>
</evidence>
<proteinExistence type="predicted"/>
<organism evidence="2 3">
    <name type="scientific">Halovivax ruber (strain DSM 18193 / JCM 13892 / XH-70)</name>
    <dbReference type="NCBI Taxonomy" id="797302"/>
    <lineage>
        <taxon>Archaea</taxon>
        <taxon>Methanobacteriati</taxon>
        <taxon>Methanobacteriota</taxon>
        <taxon>Stenosarchaea group</taxon>
        <taxon>Halobacteria</taxon>
        <taxon>Halobacteriales</taxon>
        <taxon>Natrialbaceae</taxon>
        <taxon>Halovivax</taxon>
    </lineage>
</organism>
<dbReference type="AlphaFoldDB" id="L0IA30"/>
<sequence>MSTRPNDTNFIERAREISLGKTIQVIGLYNYMLAAGFLIVSIEAEAYVLLTILGTAAWFLGSII</sequence>
<dbReference type="KEGG" id="hru:Halru_1846"/>
<keyword evidence="3" id="KW-1185">Reference proteome</keyword>
<dbReference type="HOGENOM" id="CLU_2857025_0_0_2"/>
<protein>
    <submittedName>
        <fullName evidence="2">Uncharacterized protein</fullName>
    </submittedName>
</protein>
<evidence type="ECO:0000313" key="2">
    <source>
        <dbReference type="EMBL" id="AGB16445.1"/>
    </source>
</evidence>